<evidence type="ECO:0000313" key="2">
    <source>
        <dbReference type="Proteomes" id="UP000199441"/>
    </source>
</evidence>
<dbReference type="AlphaFoldDB" id="A0A1H2ZMG6"/>
<proteinExistence type="predicted"/>
<accession>A0A1H2ZMG6</accession>
<dbReference type="InterPro" id="IPR038573">
    <property type="entry name" value="BrnT_sf"/>
</dbReference>
<organism evidence="1 2">
    <name type="scientific">Litoreibacter albidus</name>
    <dbReference type="NCBI Taxonomy" id="670155"/>
    <lineage>
        <taxon>Bacteria</taxon>
        <taxon>Pseudomonadati</taxon>
        <taxon>Pseudomonadota</taxon>
        <taxon>Alphaproteobacteria</taxon>
        <taxon>Rhodobacterales</taxon>
        <taxon>Roseobacteraceae</taxon>
        <taxon>Litoreibacter</taxon>
    </lineage>
</organism>
<dbReference type="Gene3D" id="3.10.450.530">
    <property type="entry name" value="Ribonuclease toxin, BrnT, of type II toxin-antitoxin system"/>
    <property type="match status" value="1"/>
</dbReference>
<protein>
    <submittedName>
        <fullName evidence="1">Uncharacterized protein</fullName>
    </submittedName>
</protein>
<dbReference type="InterPro" id="IPR007460">
    <property type="entry name" value="BrnT_toxin"/>
</dbReference>
<dbReference type="EMBL" id="FNOI01000004">
    <property type="protein sequence ID" value="SDX18587.1"/>
    <property type="molecule type" value="Genomic_DNA"/>
</dbReference>
<reference evidence="2" key="1">
    <citation type="submission" date="2016-10" db="EMBL/GenBank/DDBJ databases">
        <authorList>
            <person name="Varghese N."/>
            <person name="Submissions S."/>
        </authorList>
    </citation>
    <scope>NUCLEOTIDE SEQUENCE [LARGE SCALE GENOMIC DNA]</scope>
    <source>
        <strain evidence="2">DSM 26922</strain>
    </source>
</reference>
<dbReference type="RefSeq" id="WP_089947403.1">
    <property type="nucleotide sequence ID" value="NZ_FNOI01000004.1"/>
</dbReference>
<dbReference type="OrthoDB" id="839663at2"/>
<dbReference type="STRING" id="670155.SAMN04488001_2644"/>
<dbReference type="Proteomes" id="UP000199441">
    <property type="component" value="Unassembled WGS sequence"/>
</dbReference>
<evidence type="ECO:0000313" key="1">
    <source>
        <dbReference type="EMBL" id="SDX18587.1"/>
    </source>
</evidence>
<keyword evidence="2" id="KW-1185">Reference proteome</keyword>
<name>A0A1H2ZMG6_9RHOB</name>
<dbReference type="Pfam" id="PF04365">
    <property type="entry name" value="BrnT_toxin"/>
    <property type="match status" value="1"/>
</dbReference>
<gene>
    <name evidence="1" type="ORF">SAMN04488001_2644</name>
</gene>
<sequence length="89" mass="10537">MFEWDENKRKHNHAKHGVDFLDAALIFENPILIREDTRQDYGETRLMSLGMVGETVYAVTYTMRGETIRIISAWQGGRKEYEQYKNRIP</sequence>